<accession>A0ABU4EFW3</accession>
<dbReference type="Proteomes" id="UP001187868">
    <property type="component" value="Unassembled WGS sequence"/>
</dbReference>
<evidence type="ECO:0000313" key="2">
    <source>
        <dbReference type="Proteomes" id="UP001187868"/>
    </source>
</evidence>
<feature type="non-terminal residue" evidence="1">
    <location>
        <position position="71"/>
    </location>
</feature>
<proteinExistence type="predicted"/>
<evidence type="ECO:0000313" key="1">
    <source>
        <dbReference type="EMBL" id="MDV7042923.1"/>
    </source>
</evidence>
<dbReference type="EMBL" id="JAWLLM010000012">
    <property type="protein sequence ID" value="MDV7042923.1"/>
    <property type="molecule type" value="Genomic_DNA"/>
</dbReference>
<sequence>MTPYPPKIDDYFNAKLKHCRSLNNLSKNSEIDISDERNTNTFDKRKTMTLKANVDGFEEDGLKKMVHPGGF</sequence>
<gene>
    <name evidence="1" type="ORF">RUJ08_12390</name>
</gene>
<keyword evidence="2" id="KW-1185">Reference proteome</keyword>
<dbReference type="RefSeq" id="WP_317699712.1">
    <property type="nucleotide sequence ID" value="NZ_JAWLLM010000012.1"/>
</dbReference>
<name>A0ABU4EFW3_9GAMM</name>
<reference evidence="1 2" key="1">
    <citation type="submission" date="2023-10" db="EMBL/GenBank/DDBJ databases">
        <title>Clonality and diversity in the soft rot Dickeya solani phytopathogen.</title>
        <authorList>
            <person name="Pedron J."/>
            <person name="Van Gijisegem F."/>
            <person name="Portier P."/>
            <person name="Taghouti G."/>
        </authorList>
    </citation>
    <scope>NUCLEOTIDE SEQUENCE [LARGE SCALE GENOMIC DNA]</scope>
    <source>
        <strain evidence="1 2">FVG2-MFV017-A9</strain>
    </source>
</reference>
<comment type="caution">
    <text evidence="1">The sequence shown here is derived from an EMBL/GenBank/DDBJ whole genome shotgun (WGS) entry which is preliminary data.</text>
</comment>
<organism evidence="1 2">
    <name type="scientific">Dickeya solani</name>
    <dbReference type="NCBI Taxonomy" id="1089444"/>
    <lineage>
        <taxon>Bacteria</taxon>
        <taxon>Pseudomonadati</taxon>
        <taxon>Pseudomonadota</taxon>
        <taxon>Gammaproteobacteria</taxon>
        <taxon>Enterobacterales</taxon>
        <taxon>Pectobacteriaceae</taxon>
        <taxon>Dickeya</taxon>
    </lineage>
</organism>
<protein>
    <submittedName>
        <fullName evidence="1">Uncharacterized protein</fullName>
    </submittedName>
</protein>